<protein>
    <submittedName>
        <fullName evidence="2">Uncharacterized protein</fullName>
    </submittedName>
</protein>
<reference evidence="3" key="1">
    <citation type="submission" date="2016-05" db="EMBL/GenBank/DDBJ databases">
        <authorList>
            <person name="Naeem Raeece"/>
        </authorList>
    </citation>
    <scope>NUCLEOTIDE SEQUENCE [LARGE SCALE GENOMIC DNA]</scope>
</reference>
<keyword evidence="1" id="KW-1133">Transmembrane helix</keyword>
<proteinExistence type="predicted"/>
<dbReference type="Proteomes" id="UP000078560">
    <property type="component" value="Unassembled WGS sequence"/>
</dbReference>
<dbReference type="InterPro" id="IPR029021">
    <property type="entry name" value="Prot-tyrosine_phosphatase-like"/>
</dbReference>
<accession>A0A1A8VLT6</accession>
<organism evidence="2 3">
    <name type="scientific">Plasmodium ovale curtisi</name>
    <dbReference type="NCBI Taxonomy" id="864141"/>
    <lineage>
        <taxon>Eukaryota</taxon>
        <taxon>Sar</taxon>
        <taxon>Alveolata</taxon>
        <taxon>Apicomplexa</taxon>
        <taxon>Aconoidasida</taxon>
        <taxon>Haemosporida</taxon>
        <taxon>Plasmodiidae</taxon>
        <taxon>Plasmodium</taxon>
        <taxon>Plasmodium (Plasmodium)</taxon>
    </lineage>
</organism>
<evidence type="ECO:0000313" key="2">
    <source>
        <dbReference type="EMBL" id="SBS81273.1"/>
    </source>
</evidence>
<name>A0A1A8VLT6_PLAOA</name>
<dbReference type="EMBL" id="FLQU01000141">
    <property type="protein sequence ID" value="SBS81273.1"/>
    <property type="molecule type" value="Genomic_DNA"/>
</dbReference>
<evidence type="ECO:0000313" key="3">
    <source>
        <dbReference type="Proteomes" id="UP000078560"/>
    </source>
</evidence>
<dbReference type="SUPFAM" id="SSF52799">
    <property type="entry name" value="(Phosphotyrosine protein) phosphatases II"/>
    <property type="match status" value="1"/>
</dbReference>
<sequence>MCAARLSKHGEAEEELINAGGNDLGDMARKAGKKELKEVLSRVYVGNYEDSKNVLLMNSTGITHVIIVRCSQEDHTARIIFPHTFEYYIIDVKNDFDFTNCSHFKYLLDEILFENEINRIFIHSYFALRNILCLLIFYLVTTFNHALEDAVSHVRRTVSNFALTIEDIDKIYYFTKRHKLIYYPGECTSYLEIKDSKGDENNFVPRTNGFA</sequence>
<evidence type="ECO:0000256" key="1">
    <source>
        <dbReference type="SAM" id="Phobius"/>
    </source>
</evidence>
<gene>
    <name evidence="2" type="ORF">POVCU2_0009490</name>
</gene>
<dbReference type="Gene3D" id="3.90.190.10">
    <property type="entry name" value="Protein tyrosine phosphatase superfamily"/>
    <property type="match status" value="1"/>
</dbReference>
<keyword evidence="1" id="KW-0472">Membrane</keyword>
<feature type="transmembrane region" description="Helical" evidence="1">
    <location>
        <begin position="126"/>
        <end position="147"/>
    </location>
</feature>
<dbReference type="AlphaFoldDB" id="A0A1A8VLT6"/>
<keyword evidence="1" id="KW-0812">Transmembrane</keyword>